<feature type="compositionally biased region" description="Basic and acidic residues" evidence="6">
    <location>
        <begin position="95"/>
        <end position="105"/>
    </location>
</feature>
<dbReference type="Pfam" id="PF01084">
    <property type="entry name" value="Ribosomal_S18"/>
    <property type="match status" value="1"/>
</dbReference>
<gene>
    <name evidence="7" type="ORF">AQUCO_04500099v1</name>
</gene>
<dbReference type="InterPro" id="IPR036870">
    <property type="entry name" value="Ribosomal_bS18_sf"/>
</dbReference>
<dbReference type="PRINTS" id="PR00974">
    <property type="entry name" value="RIBOSOMALS18"/>
</dbReference>
<evidence type="ECO:0000256" key="3">
    <source>
        <dbReference type="ARBA" id="ARBA00022980"/>
    </source>
</evidence>
<dbReference type="Proteomes" id="UP000230069">
    <property type="component" value="Unassembled WGS sequence"/>
</dbReference>
<keyword evidence="8" id="KW-1185">Reference proteome</keyword>
<protein>
    <recommendedName>
        <fullName evidence="5">Small ribosomal subunit protein bS18c</fullName>
    </recommendedName>
</protein>
<dbReference type="GO" id="GO:0070181">
    <property type="term" value="F:small ribosomal subunit rRNA binding"/>
    <property type="evidence" value="ECO:0007669"/>
    <property type="project" value="TreeGrafter"/>
</dbReference>
<evidence type="ECO:0000256" key="6">
    <source>
        <dbReference type="SAM" id="MobiDB-lite"/>
    </source>
</evidence>
<dbReference type="AlphaFoldDB" id="A0A2G5CLX9"/>
<evidence type="ECO:0000313" key="7">
    <source>
        <dbReference type="EMBL" id="PIA32269.1"/>
    </source>
</evidence>
<dbReference type="GO" id="GO:0005763">
    <property type="term" value="C:mitochondrial small ribosomal subunit"/>
    <property type="evidence" value="ECO:0007669"/>
    <property type="project" value="TreeGrafter"/>
</dbReference>
<accession>A0A2G5CLX9</accession>
<proteinExistence type="predicted"/>
<dbReference type="FunFam" id="4.10.640.10:FF:000009">
    <property type="entry name" value="Ribosomal protein S18"/>
    <property type="match status" value="1"/>
</dbReference>
<name>A0A2G5CLX9_AQUCA</name>
<dbReference type="SUPFAM" id="SSF46911">
    <property type="entry name" value="Ribosomal protein S18"/>
    <property type="match status" value="1"/>
</dbReference>
<keyword evidence="4" id="KW-0687">Ribonucleoprotein</keyword>
<dbReference type="GO" id="GO:0006412">
    <property type="term" value="P:translation"/>
    <property type="evidence" value="ECO:0007669"/>
    <property type="project" value="InterPro"/>
</dbReference>
<feature type="non-terminal residue" evidence="7">
    <location>
        <position position="1"/>
    </location>
</feature>
<feature type="region of interest" description="Disordered" evidence="6">
    <location>
        <begin position="95"/>
        <end position="121"/>
    </location>
</feature>
<dbReference type="InterPro" id="IPR001648">
    <property type="entry name" value="Ribosomal_bS18"/>
</dbReference>
<organism evidence="7 8">
    <name type="scientific">Aquilegia coerulea</name>
    <name type="common">Rocky mountain columbine</name>
    <dbReference type="NCBI Taxonomy" id="218851"/>
    <lineage>
        <taxon>Eukaryota</taxon>
        <taxon>Viridiplantae</taxon>
        <taxon>Streptophyta</taxon>
        <taxon>Embryophyta</taxon>
        <taxon>Tracheophyta</taxon>
        <taxon>Spermatophyta</taxon>
        <taxon>Magnoliopsida</taxon>
        <taxon>Ranunculales</taxon>
        <taxon>Ranunculaceae</taxon>
        <taxon>Thalictroideae</taxon>
        <taxon>Aquilegia</taxon>
    </lineage>
</organism>
<evidence type="ECO:0000256" key="5">
    <source>
        <dbReference type="ARBA" id="ARBA00035266"/>
    </source>
</evidence>
<keyword evidence="1" id="KW-0699">rRNA-binding</keyword>
<keyword evidence="2" id="KW-0694">RNA-binding</keyword>
<dbReference type="PANTHER" id="PTHR13479">
    <property type="entry name" value="30S RIBOSOMAL PROTEIN S18"/>
    <property type="match status" value="1"/>
</dbReference>
<dbReference type="OrthoDB" id="21463at2759"/>
<evidence type="ECO:0000256" key="1">
    <source>
        <dbReference type="ARBA" id="ARBA00022730"/>
    </source>
</evidence>
<evidence type="ECO:0000256" key="4">
    <source>
        <dbReference type="ARBA" id="ARBA00023274"/>
    </source>
</evidence>
<evidence type="ECO:0000313" key="8">
    <source>
        <dbReference type="Proteomes" id="UP000230069"/>
    </source>
</evidence>
<dbReference type="Gene3D" id="4.10.640.10">
    <property type="entry name" value="Ribosomal protein S18"/>
    <property type="match status" value="1"/>
</dbReference>
<keyword evidence="3" id="KW-0689">Ribosomal protein</keyword>
<evidence type="ECO:0000256" key="2">
    <source>
        <dbReference type="ARBA" id="ARBA00022884"/>
    </source>
</evidence>
<dbReference type="PANTHER" id="PTHR13479:SF65">
    <property type="entry name" value="F10K1.8 PROTEIN"/>
    <property type="match status" value="1"/>
</dbReference>
<dbReference type="GO" id="GO:0003735">
    <property type="term" value="F:structural constituent of ribosome"/>
    <property type="evidence" value="ECO:0007669"/>
    <property type="project" value="InterPro"/>
</dbReference>
<reference evidence="7 8" key="1">
    <citation type="submission" date="2017-09" db="EMBL/GenBank/DDBJ databases">
        <title>WGS assembly of Aquilegia coerulea Goldsmith.</title>
        <authorList>
            <person name="Hodges S."/>
            <person name="Kramer E."/>
            <person name="Nordborg M."/>
            <person name="Tomkins J."/>
            <person name="Borevitz J."/>
            <person name="Derieg N."/>
            <person name="Yan J."/>
            <person name="Mihaltcheva S."/>
            <person name="Hayes R.D."/>
            <person name="Rokhsar D."/>
        </authorList>
    </citation>
    <scope>NUCLEOTIDE SEQUENCE [LARGE SCALE GENOMIC DNA]</scope>
    <source>
        <strain evidence="8">cv. Goldsmith</strain>
    </source>
</reference>
<sequence length="298" mass="33718">HTIWFWSSSSSKGLVRFVAEMMFSRGVSRSLNGGLSHQRLYLSSIRSMSISSGGASNFSESADDFTERVFGSFWGRSPTNESFFQDLGDREKALSRNRFEPEIGRNGEGSESQNRDGLDDTFSTLNDGMDGKLKKAATFFEINPDEIKSEDYVYRSDMVFRPEDTYEPKDLDITKPGVYKPAKRLGFEVTTKEVLNKADFRNVRFLANFITEAGIIIKRSQTKISAKAQRKIAREIKTARAFGLMPFTTMGQYPFIAGNSREDLGEEEEFESFVPGLRFVESDPISDQEIIPDSDNRL</sequence>
<dbReference type="EMBL" id="KZ305062">
    <property type="protein sequence ID" value="PIA32269.1"/>
    <property type="molecule type" value="Genomic_DNA"/>
</dbReference>